<dbReference type="AlphaFoldDB" id="A0A377IZC6"/>
<dbReference type="InterPro" id="IPR037478">
    <property type="entry name" value="YwkD-like_dom"/>
</dbReference>
<protein>
    <submittedName>
        <fullName evidence="3">Lyase</fullName>
    </submittedName>
</protein>
<feature type="domain" description="VOC" evidence="2">
    <location>
        <begin position="7"/>
        <end position="130"/>
    </location>
</feature>
<dbReference type="NCBIfam" id="NF008551">
    <property type="entry name" value="PRK11478.1"/>
    <property type="match status" value="1"/>
</dbReference>
<evidence type="ECO:0000313" key="3">
    <source>
        <dbReference type="EMBL" id="STO93308.1"/>
    </source>
</evidence>
<dbReference type="GO" id="GO:0046872">
    <property type="term" value="F:metal ion binding"/>
    <property type="evidence" value="ECO:0007669"/>
    <property type="project" value="UniProtKB-KW"/>
</dbReference>
<evidence type="ECO:0000259" key="2">
    <source>
        <dbReference type="PROSITE" id="PS51819"/>
    </source>
</evidence>
<keyword evidence="1" id="KW-0479">Metal-binding</keyword>
<proteinExistence type="predicted"/>
<evidence type="ECO:0000256" key="1">
    <source>
        <dbReference type="ARBA" id="ARBA00022723"/>
    </source>
</evidence>
<dbReference type="OrthoDB" id="9795618at2"/>
<dbReference type="PANTHER" id="PTHR36113">
    <property type="entry name" value="LYASE, PUTATIVE-RELATED-RELATED"/>
    <property type="match status" value="1"/>
</dbReference>
<dbReference type="InterPro" id="IPR051332">
    <property type="entry name" value="Fosfomycin_Res_Enzymes"/>
</dbReference>
<evidence type="ECO:0000313" key="4">
    <source>
        <dbReference type="Proteomes" id="UP000255264"/>
    </source>
</evidence>
<dbReference type="RefSeq" id="WP_115003125.1">
    <property type="nucleotide sequence ID" value="NZ_UGHS01000004.1"/>
</dbReference>
<accession>A0A377IZC6</accession>
<dbReference type="PROSITE" id="PS51819">
    <property type="entry name" value="VOC"/>
    <property type="match status" value="1"/>
</dbReference>
<dbReference type="Gene3D" id="3.10.180.10">
    <property type="entry name" value="2,3-Dihydroxybiphenyl 1,2-Dioxygenase, domain 1"/>
    <property type="match status" value="1"/>
</dbReference>
<name>A0A377IZC6_9PAST</name>
<reference evidence="3 4" key="1">
    <citation type="submission" date="2018-06" db="EMBL/GenBank/DDBJ databases">
        <authorList>
            <consortium name="Pathogen Informatics"/>
            <person name="Doyle S."/>
        </authorList>
    </citation>
    <scope>NUCLEOTIDE SEQUENCE [LARGE SCALE GENOMIC DNA]</scope>
    <source>
        <strain evidence="3 4">NCTC13335</strain>
    </source>
</reference>
<dbReference type="Proteomes" id="UP000255264">
    <property type="component" value="Unassembled WGS sequence"/>
</dbReference>
<dbReference type="InterPro" id="IPR029068">
    <property type="entry name" value="Glyas_Bleomycin-R_OHBP_Dase"/>
</dbReference>
<dbReference type="PANTHER" id="PTHR36113:SF6">
    <property type="entry name" value="FOSFOMYCIN RESISTANCE PROTEIN FOSX"/>
    <property type="match status" value="1"/>
</dbReference>
<keyword evidence="4" id="KW-1185">Reference proteome</keyword>
<dbReference type="CDD" id="cd08352">
    <property type="entry name" value="VOC_Bs_YwkD_like"/>
    <property type="match status" value="1"/>
</dbReference>
<dbReference type="InterPro" id="IPR037523">
    <property type="entry name" value="VOC_core"/>
</dbReference>
<dbReference type="EMBL" id="UGHS01000004">
    <property type="protein sequence ID" value="STO93308.1"/>
    <property type="molecule type" value="Genomic_DNA"/>
</dbReference>
<organism evidence="3 4">
    <name type="scientific">Haemophilus pittmaniae</name>
    <dbReference type="NCBI Taxonomy" id="249188"/>
    <lineage>
        <taxon>Bacteria</taxon>
        <taxon>Pseudomonadati</taxon>
        <taxon>Pseudomonadota</taxon>
        <taxon>Gammaproteobacteria</taxon>
        <taxon>Pasteurellales</taxon>
        <taxon>Pasteurellaceae</taxon>
        <taxon>Haemophilus</taxon>
    </lineage>
</organism>
<dbReference type="GO" id="GO:0016829">
    <property type="term" value="F:lyase activity"/>
    <property type="evidence" value="ECO:0007669"/>
    <property type="project" value="UniProtKB-KW"/>
</dbReference>
<gene>
    <name evidence="3" type="ORF">NCTC13335_01176</name>
</gene>
<dbReference type="Pfam" id="PF00903">
    <property type="entry name" value="Glyoxalase"/>
    <property type="match status" value="1"/>
</dbReference>
<dbReference type="SUPFAM" id="SSF54593">
    <property type="entry name" value="Glyoxalase/Bleomycin resistance protein/Dihydroxybiphenyl dioxygenase"/>
    <property type="match status" value="1"/>
</dbReference>
<sequence>MATPLQGFHHIAIIASDYARSKSFYVDILGAQILTETYRAERQSYKLDLRFADGSQLELFSFPNPPPQASYPEACGLRHLAFKTTDIGQAVAYFTTRGIVCEPLQVDELTGMQYTFLRDPDDLPIELYQVD</sequence>
<dbReference type="InterPro" id="IPR004360">
    <property type="entry name" value="Glyas_Fos-R_dOase_dom"/>
</dbReference>
<keyword evidence="3" id="KW-0456">Lyase</keyword>